<organism evidence="3 4">
    <name type="scientific">Puniceicoccus vermicola</name>
    <dbReference type="NCBI Taxonomy" id="388746"/>
    <lineage>
        <taxon>Bacteria</taxon>
        <taxon>Pseudomonadati</taxon>
        <taxon>Verrucomicrobiota</taxon>
        <taxon>Opitutia</taxon>
        <taxon>Puniceicoccales</taxon>
        <taxon>Puniceicoccaceae</taxon>
        <taxon>Puniceicoccus</taxon>
    </lineage>
</organism>
<feature type="compositionally biased region" description="Low complexity" evidence="1">
    <location>
        <begin position="161"/>
        <end position="170"/>
    </location>
</feature>
<reference evidence="3 4" key="1">
    <citation type="submission" date="2020-07" db="EMBL/GenBank/DDBJ databases">
        <authorList>
            <person name="Feng X."/>
        </authorList>
    </citation>
    <scope>NUCLEOTIDE SEQUENCE [LARGE SCALE GENOMIC DNA]</scope>
    <source>
        <strain evidence="3 4">JCM14086</strain>
    </source>
</reference>
<dbReference type="InterPro" id="IPR018392">
    <property type="entry name" value="LysM"/>
</dbReference>
<name>A0A7X1E294_9BACT</name>
<dbReference type="Gene3D" id="3.10.350.10">
    <property type="entry name" value="LysM domain"/>
    <property type="match status" value="1"/>
</dbReference>
<dbReference type="SUPFAM" id="SSF48452">
    <property type="entry name" value="TPR-like"/>
    <property type="match status" value="1"/>
</dbReference>
<comment type="caution">
    <text evidence="3">The sequence shown here is derived from an EMBL/GenBank/DDBJ whole genome shotgun (WGS) entry which is preliminary data.</text>
</comment>
<gene>
    <name evidence="3" type="ORF">H5P30_00300</name>
</gene>
<dbReference type="RefSeq" id="WP_185690973.1">
    <property type="nucleotide sequence ID" value="NZ_JACHVA010000005.1"/>
</dbReference>
<evidence type="ECO:0000313" key="3">
    <source>
        <dbReference type="EMBL" id="MBC2600215.1"/>
    </source>
</evidence>
<dbReference type="CDD" id="cd00118">
    <property type="entry name" value="LysM"/>
    <property type="match status" value="1"/>
</dbReference>
<dbReference type="Gene3D" id="1.25.40.10">
    <property type="entry name" value="Tetratricopeptide repeat domain"/>
    <property type="match status" value="1"/>
</dbReference>
<dbReference type="PROSITE" id="PS51782">
    <property type="entry name" value="LYSM"/>
    <property type="match status" value="1"/>
</dbReference>
<dbReference type="InterPro" id="IPR052196">
    <property type="entry name" value="Bact_Kbp"/>
</dbReference>
<dbReference type="SMART" id="SM00257">
    <property type="entry name" value="LysM"/>
    <property type="match status" value="1"/>
</dbReference>
<keyword evidence="4" id="KW-1185">Reference proteome</keyword>
<dbReference type="InterPro" id="IPR036779">
    <property type="entry name" value="LysM_dom_sf"/>
</dbReference>
<sequence>MISCSPGGRAVFEETDEPEYVRGKKFLRQGEDEQALLAFLRVIDNRTDSPESHLEAGLIYLNDMNQPILAIYHFMKFLELRPDAKQAPEVESLIDTAKKEFARTLPGRPFQSGVEQTDLLEVVERQREESDRLKNRISRLERENQELRRRLGTLSATANPGSSSSNRSGGAAEQPAVYVVQPGDTLSSIARKVFGSSARWEEIFQANRNLLRSPNDLRVGQELRVPGE</sequence>
<proteinExistence type="predicted"/>
<dbReference type="InterPro" id="IPR011990">
    <property type="entry name" value="TPR-like_helical_dom_sf"/>
</dbReference>
<protein>
    <submittedName>
        <fullName evidence="3">LysM peptidoglycan-binding domain-containing protein</fullName>
    </submittedName>
</protein>
<accession>A0A7X1E294</accession>
<dbReference type="PANTHER" id="PTHR34700">
    <property type="entry name" value="POTASSIUM BINDING PROTEIN KBP"/>
    <property type="match status" value="1"/>
</dbReference>
<evidence type="ECO:0000259" key="2">
    <source>
        <dbReference type="PROSITE" id="PS51782"/>
    </source>
</evidence>
<dbReference type="AlphaFoldDB" id="A0A7X1E294"/>
<dbReference type="Pfam" id="PF01476">
    <property type="entry name" value="LysM"/>
    <property type="match status" value="1"/>
</dbReference>
<dbReference type="Proteomes" id="UP000525652">
    <property type="component" value="Unassembled WGS sequence"/>
</dbReference>
<evidence type="ECO:0000313" key="4">
    <source>
        <dbReference type="Proteomes" id="UP000525652"/>
    </source>
</evidence>
<dbReference type="PANTHER" id="PTHR34700:SF4">
    <property type="entry name" value="PHAGE-LIKE ELEMENT PBSX PROTEIN XKDP"/>
    <property type="match status" value="1"/>
</dbReference>
<evidence type="ECO:0000256" key="1">
    <source>
        <dbReference type="SAM" id="MobiDB-lite"/>
    </source>
</evidence>
<dbReference type="EMBL" id="JACHVA010000005">
    <property type="protein sequence ID" value="MBC2600215.1"/>
    <property type="molecule type" value="Genomic_DNA"/>
</dbReference>
<feature type="domain" description="LysM" evidence="2">
    <location>
        <begin position="176"/>
        <end position="225"/>
    </location>
</feature>
<dbReference type="SUPFAM" id="SSF54106">
    <property type="entry name" value="LysM domain"/>
    <property type="match status" value="1"/>
</dbReference>
<feature type="region of interest" description="Disordered" evidence="1">
    <location>
        <begin position="150"/>
        <end position="174"/>
    </location>
</feature>